<keyword evidence="3" id="KW-1185">Reference proteome</keyword>
<reference evidence="2 3" key="1">
    <citation type="journal article" date="2023" name="Mol. Biol. Evol.">
        <title>Genomics of Secondarily Temperate Adaptation in the Only Non-Antarctic Icefish.</title>
        <authorList>
            <person name="Rivera-Colon A.G."/>
            <person name="Rayamajhi N."/>
            <person name="Minhas B.F."/>
            <person name="Madrigal G."/>
            <person name="Bilyk K.T."/>
            <person name="Yoon V."/>
            <person name="Hune M."/>
            <person name="Gregory S."/>
            <person name="Cheng C.H.C."/>
            <person name="Catchen J.M."/>
        </authorList>
    </citation>
    <scope>NUCLEOTIDE SEQUENCE [LARGE SCALE GENOMIC DNA]</scope>
    <source>
        <strain evidence="2">JC2023a</strain>
    </source>
</reference>
<proteinExistence type="predicted"/>
<accession>A0AAN8BAJ4</accession>
<dbReference type="AlphaFoldDB" id="A0AAN8BAJ4"/>
<comment type="caution">
    <text evidence="2">The sequence shown here is derived from an EMBL/GenBank/DDBJ whole genome shotgun (WGS) entry which is preliminary data.</text>
</comment>
<sequence length="88" mass="9668">MHQTPPNGTITPIPIHLPVSVSSSRPIPLFLLSSSAPSHRKPALPENKHQSVERDKAEGGGLVKGEQRRMFMSFLWPSGCCRPLCRPS</sequence>
<evidence type="ECO:0000313" key="2">
    <source>
        <dbReference type="EMBL" id="KAK5880964.1"/>
    </source>
</evidence>
<evidence type="ECO:0000313" key="3">
    <source>
        <dbReference type="Proteomes" id="UP001335648"/>
    </source>
</evidence>
<evidence type="ECO:0000256" key="1">
    <source>
        <dbReference type="SAM" id="MobiDB-lite"/>
    </source>
</evidence>
<organism evidence="2 3">
    <name type="scientific">Champsocephalus esox</name>
    <name type="common">pike icefish</name>
    <dbReference type="NCBI Taxonomy" id="159716"/>
    <lineage>
        <taxon>Eukaryota</taxon>
        <taxon>Metazoa</taxon>
        <taxon>Chordata</taxon>
        <taxon>Craniata</taxon>
        <taxon>Vertebrata</taxon>
        <taxon>Euteleostomi</taxon>
        <taxon>Actinopterygii</taxon>
        <taxon>Neopterygii</taxon>
        <taxon>Teleostei</taxon>
        <taxon>Neoteleostei</taxon>
        <taxon>Acanthomorphata</taxon>
        <taxon>Eupercaria</taxon>
        <taxon>Perciformes</taxon>
        <taxon>Notothenioidei</taxon>
        <taxon>Channichthyidae</taxon>
        <taxon>Champsocephalus</taxon>
    </lineage>
</organism>
<protein>
    <submittedName>
        <fullName evidence="2">Uncharacterized protein</fullName>
    </submittedName>
</protein>
<dbReference type="EMBL" id="JAULUE010002063">
    <property type="protein sequence ID" value="KAK5880964.1"/>
    <property type="molecule type" value="Genomic_DNA"/>
</dbReference>
<feature type="compositionally biased region" description="Basic and acidic residues" evidence="1">
    <location>
        <begin position="46"/>
        <end position="58"/>
    </location>
</feature>
<name>A0AAN8BAJ4_9TELE</name>
<gene>
    <name evidence="2" type="ORF">CesoFtcFv8_021818</name>
</gene>
<feature type="region of interest" description="Disordered" evidence="1">
    <location>
        <begin position="34"/>
        <end position="64"/>
    </location>
</feature>
<dbReference type="Proteomes" id="UP001335648">
    <property type="component" value="Unassembled WGS sequence"/>
</dbReference>